<evidence type="ECO:0000256" key="4">
    <source>
        <dbReference type="HAMAP-Rule" id="MF_00584"/>
    </source>
</evidence>
<keyword evidence="1 4" id="KW-0805">Transcription regulation</keyword>
<evidence type="ECO:0000256" key="3">
    <source>
        <dbReference type="ARBA" id="ARBA00023163"/>
    </source>
</evidence>
<organism evidence="6">
    <name type="scientific">Thermofilum pendens</name>
    <dbReference type="NCBI Taxonomy" id="2269"/>
    <lineage>
        <taxon>Archaea</taxon>
        <taxon>Thermoproteota</taxon>
        <taxon>Thermoprotei</taxon>
        <taxon>Thermofilales</taxon>
        <taxon>Thermofilaceae</taxon>
        <taxon>Thermofilum</taxon>
    </lineage>
</organism>
<dbReference type="Pfam" id="PF01381">
    <property type="entry name" value="HTH_3"/>
    <property type="match status" value="1"/>
</dbReference>
<dbReference type="AlphaFoldDB" id="A0A7C4D4U6"/>
<accession>A0A7C4D4U6</accession>
<dbReference type="SMART" id="SM00530">
    <property type="entry name" value="HTH_XRE"/>
    <property type="match status" value="1"/>
</dbReference>
<dbReference type="EMBL" id="DTBQ01000021">
    <property type="protein sequence ID" value="HGM46257.1"/>
    <property type="molecule type" value="Genomic_DNA"/>
</dbReference>
<dbReference type="GO" id="GO:0003677">
    <property type="term" value="F:DNA binding"/>
    <property type="evidence" value="ECO:0007669"/>
    <property type="project" value="UniProtKB-KW"/>
</dbReference>
<dbReference type="InterPro" id="IPR001387">
    <property type="entry name" value="Cro/C1-type_HTH"/>
</dbReference>
<evidence type="ECO:0000313" key="6">
    <source>
        <dbReference type="EMBL" id="HGM46257.1"/>
    </source>
</evidence>
<dbReference type="PROSITE" id="PS50943">
    <property type="entry name" value="HTH_CROC1"/>
    <property type="match status" value="1"/>
</dbReference>
<reference evidence="6" key="1">
    <citation type="journal article" date="2020" name="mSystems">
        <title>Genome- and Community-Level Interaction Insights into Carbon Utilization and Element Cycling Functions of Hydrothermarchaeota in Hydrothermal Sediment.</title>
        <authorList>
            <person name="Zhou Z."/>
            <person name="Liu Y."/>
            <person name="Xu W."/>
            <person name="Pan J."/>
            <person name="Luo Z.H."/>
            <person name="Li M."/>
        </authorList>
    </citation>
    <scope>NUCLEOTIDE SEQUENCE</scope>
    <source>
        <strain evidence="6">SpSt-649</strain>
    </source>
</reference>
<sequence>MRARSIRRVELKTGKYCVDEVIIHEDTEIVLSKRVEDASLLSRGMSEELRAMGDFLEALPVISAEKIQGERVEEGIVYSRHRIAVLSRRTLEEILQRDSEEPLVYMDRGGIYVKVRGDVLRRLREKRGLSRSDVANELRVSPRMVARYEENLSDATLEVAERLGNLFGPEVFERLSIKALKRFFYESGTVSTTHPKDAYLGQLLVSLARYGYRGYTFSRAPIDAGAKKSEGVLKIAIKKREAQEDEQELNLARELAEETGTRLVVVSEAAEYRKYGENCIVVPKSSASEVAKRIISQISSFDESS</sequence>
<gene>
    <name evidence="6" type="ORF">ENU21_00700</name>
</gene>
<evidence type="ECO:0000259" key="5">
    <source>
        <dbReference type="PROSITE" id="PS50943"/>
    </source>
</evidence>
<dbReference type="SUPFAM" id="SSF47413">
    <property type="entry name" value="lambda repressor-like DNA-binding domains"/>
    <property type="match status" value="1"/>
</dbReference>
<dbReference type="CDD" id="cd00093">
    <property type="entry name" value="HTH_XRE"/>
    <property type="match status" value="1"/>
</dbReference>
<dbReference type="InterPro" id="IPR059051">
    <property type="entry name" value="MTH_967_PDDEXK"/>
</dbReference>
<evidence type="ECO:0000256" key="1">
    <source>
        <dbReference type="ARBA" id="ARBA00023015"/>
    </source>
</evidence>
<dbReference type="GO" id="GO:0003700">
    <property type="term" value="F:DNA-binding transcription factor activity"/>
    <property type="evidence" value="ECO:0007669"/>
    <property type="project" value="UniProtKB-UniRule"/>
</dbReference>
<dbReference type="HAMAP" id="MF_00584">
    <property type="entry name" value="HTH_type_cro_C1"/>
    <property type="match status" value="1"/>
</dbReference>
<dbReference type="InterPro" id="IPR010982">
    <property type="entry name" value="Lambda_DNA-bd_dom_sf"/>
</dbReference>
<keyword evidence="2 4" id="KW-0238">DNA-binding</keyword>
<protein>
    <recommendedName>
        <fullName evidence="4">Putative HTH-type transcriptional regulatory protein ENU21_00700</fullName>
    </recommendedName>
</protein>
<keyword evidence="3 4" id="KW-0804">Transcription</keyword>
<proteinExistence type="inferred from homology"/>
<dbReference type="Gene3D" id="1.10.260.40">
    <property type="entry name" value="lambda repressor-like DNA-binding domains"/>
    <property type="match status" value="1"/>
</dbReference>
<name>A0A7C4D4U6_THEPE</name>
<feature type="domain" description="HTH cro/C1-type" evidence="5">
    <location>
        <begin position="120"/>
        <end position="168"/>
    </location>
</feature>
<dbReference type="InterPro" id="IPR020886">
    <property type="entry name" value="MTH_967-like"/>
</dbReference>
<evidence type="ECO:0000256" key="2">
    <source>
        <dbReference type="ARBA" id="ARBA00023125"/>
    </source>
</evidence>
<dbReference type="Pfam" id="PF26553">
    <property type="entry name" value="PDDEXK_19"/>
    <property type="match status" value="1"/>
</dbReference>
<comment type="caution">
    <text evidence="6">The sequence shown here is derived from an EMBL/GenBank/DDBJ whole genome shotgun (WGS) entry which is preliminary data.</text>
</comment>